<proteinExistence type="predicted"/>
<feature type="region of interest" description="Disordered" evidence="1">
    <location>
        <begin position="105"/>
        <end position="127"/>
    </location>
</feature>
<name>A0AAD7WBD2_9TELE</name>
<evidence type="ECO:0000313" key="3">
    <source>
        <dbReference type="Proteomes" id="UP001221898"/>
    </source>
</evidence>
<dbReference type="Proteomes" id="UP001221898">
    <property type="component" value="Unassembled WGS sequence"/>
</dbReference>
<evidence type="ECO:0000256" key="1">
    <source>
        <dbReference type="SAM" id="MobiDB-lite"/>
    </source>
</evidence>
<dbReference type="AlphaFoldDB" id="A0AAD7WBD2"/>
<protein>
    <submittedName>
        <fullName evidence="2">Uncharacterized protein</fullName>
    </submittedName>
</protein>
<gene>
    <name evidence="2" type="ORF">AAFF_G00114050</name>
</gene>
<evidence type="ECO:0000313" key="2">
    <source>
        <dbReference type="EMBL" id="KAJ8389699.1"/>
    </source>
</evidence>
<reference evidence="2" key="1">
    <citation type="journal article" date="2023" name="Science">
        <title>Genome structures resolve the early diversification of teleost fishes.</title>
        <authorList>
            <person name="Parey E."/>
            <person name="Louis A."/>
            <person name="Montfort J."/>
            <person name="Bouchez O."/>
            <person name="Roques C."/>
            <person name="Iampietro C."/>
            <person name="Lluch J."/>
            <person name="Castinel A."/>
            <person name="Donnadieu C."/>
            <person name="Desvignes T."/>
            <person name="Floi Bucao C."/>
            <person name="Jouanno E."/>
            <person name="Wen M."/>
            <person name="Mejri S."/>
            <person name="Dirks R."/>
            <person name="Jansen H."/>
            <person name="Henkel C."/>
            <person name="Chen W.J."/>
            <person name="Zahm M."/>
            <person name="Cabau C."/>
            <person name="Klopp C."/>
            <person name="Thompson A.W."/>
            <person name="Robinson-Rechavi M."/>
            <person name="Braasch I."/>
            <person name="Lecointre G."/>
            <person name="Bobe J."/>
            <person name="Postlethwait J.H."/>
            <person name="Berthelot C."/>
            <person name="Roest Crollius H."/>
            <person name="Guiguen Y."/>
        </authorList>
    </citation>
    <scope>NUCLEOTIDE SEQUENCE</scope>
    <source>
        <strain evidence="2">NC1722</strain>
    </source>
</reference>
<keyword evidence="3" id="KW-1185">Reference proteome</keyword>
<sequence>MVPSARETDHVFSRSAWERSVLNSANSITLLETGTYRSGEQQERGPRQSTLNSARPVGPHALTAERRRELVWGLLYATAVLSRNIARTLRVSEIASDVHSDSSQVLRNPAGEKWPKWPPAGVKGQETGEWPMEASEEGEMGERWGGGAIEGPRGLCFSAFKIKTACRGNSLCSLYRLLLEF</sequence>
<organism evidence="2 3">
    <name type="scientific">Aldrovandia affinis</name>
    <dbReference type="NCBI Taxonomy" id="143900"/>
    <lineage>
        <taxon>Eukaryota</taxon>
        <taxon>Metazoa</taxon>
        <taxon>Chordata</taxon>
        <taxon>Craniata</taxon>
        <taxon>Vertebrata</taxon>
        <taxon>Euteleostomi</taxon>
        <taxon>Actinopterygii</taxon>
        <taxon>Neopterygii</taxon>
        <taxon>Teleostei</taxon>
        <taxon>Notacanthiformes</taxon>
        <taxon>Halosauridae</taxon>
        <taxon>Aldrovandia</taxon>
    </lineage>
</organism>
<accession>A0AAD7WBD2</accession>
<feature type="region of interest" description="Disordered" evidence="1">
    <location>
        <begin position="33"/>
        <end position="60"/>
    </location>
</feature>
<dbReference type="EMBL" id="JAINUG010000178">
    <property type="protein sequence ID" value="KAJ8389699.1"/>
    <property type="molecule type" value="Genomic_DNA"/>
</dbReference>
<comment type="caution">
    <text evidence="2">The sequence shown here is derived from an EMBL/GenBank/DDBJ whole genome shotgun (WGS) entry which is preliminary data.</text>
</comment>